<dbReference type="EMBL" id="VFPQ01000002">
    <property type="protein sequence ID" value="TQM72475.1"/>
    <property type="molecule type" value="Genomic_DNA"/>
</dbReference>
<dbReference type="Gene3D" id="3.40.710.10">
    <property type="entry name" value="DD-peptidase/beta-lactamase superfamily"/>
    <property type="match status" value="1"/>
</dbReference>
<dbReference type="Proteomes" id="UP000319213">
    <property type="component" value="Unassembled WGS sequence"/>
</dbReference>
<protein>
    <submittedName>
        <fullName evidence="3">Cell elongation-specific peptidoglycan D,D-transpeptidase</fullName>
    </submittedName>
</protein>
<dbReference type="InterPro" id="IPR054120">
    <property type="entry name" value="PBPA_dimer"/>
</dbReference>
<sequence length="483" mass="51677">MNGTLKRVAVACMVMFGLLLLNVNYLQAVKAEEYREDNRNFRRFFQRYENQRGRIIAGNEVIAESVDTKGDIRFERRYRNGRLYAHVIGFFAPESERGIEAAQNKLLDGTSADLVVRRAVDLLTNKPTRGADIELTIDPRAQRAAYESLRRAGRKGAVVALDPQTGAIKAMVSLPTYDPNELAVPNKGKVAQAYNKLDADKDQPLLNRAIETTYAPGSTYKVVTTAALLSEDDTVGPQTTVDAPQVLDLPGTSVGLPNYAGAACGSGRVTLQFALEKSCNTPFAKIGMELGYEKMKEQAARFGIGEPLQIPLNVAPSSIGKKEDDAALAMASIGQRSVQMTPLQMAMVAAAVANDGTVMKPYLVDKVVSPDGDTLEETEPDELSEAMSPDAARKLRQMMVSVVAQGTATAAQIPGVTVGGKTGTAETSDNAPPHAWFIGFAPAENPKVAVCVFVQSGAAGDRATGGGTAAPVAREVMQAVLRR</sequence>
<accession>A0A543IPH2</accession>
<dbReference type="GO" id="GO:0071972">
    <property type="term" value="F:peptidoglycan L,D-transpeptidase activity"/>
    <property type="evidence" value="ECO:0007669"/>
    <property type="project" value="TreeGrafter"/>
</dbReference>
<evidence type="ECO:0000259" key="1">
    <source>
        <dbReference type="Pfam" id="PF00905"/>
    </source>
</evidence>
<evidence type="ECO:0000259" key="2">
    <source>
        <dbReference type="Pfam" id="PF21922"/>
    </source>
</evidence>
<dbReference type="RefSeq" id="WP_142262030.1">
    <property type="nucleotide sequence ID" value="NZ_BMPV01000002.1"/>
</dbReference>
<dbReference type="Pfam" id="PF21922">
    <property type="entry name" value="PBP_dimer_2"/>
    <property type="match status" value="1"/>
</dbReference>
<dbReference type="AlphaFoldDB" id="A0A543IPH2"/>
<dbReference type="PANTHER" id="PTHR30627:SF24">
    <property type="entry name" value="PENICILLIN-BINDING PROTEIN 4B"/>
    <property type="match status" value="1"/>
</dbReference>
<dbReference type="Pfam" id="PF00905">
    <property type="entry name" value="Transpeptidase"/>
    <property type="match status" value="1"/>
</dbReference>
<dbReference type="InterPro" id="IPR012338">
    <property type="entry name" value="Beta-lactam/transpept-like"/>
</dbReference>
<dbReference type="PANTHER" id="PTHR30627">
    <property type="entry name" value="PEPTIDOGLYCAN D,D-TRANSPEPTIDASE"/>
    <property type="match status" value="1"/>
</dbReference>
<gene>
    <name evidence="3" type="ORF">FHX40_4616</name>
</gene>
<name>A0A543IPH2_9ACTN</name>
<dbReference type="InterPro" id="IPR050515">
    <property type="entry name" value="Beta-lactam/transpept"/>
</dbReference>
<organism evidence="3 4">
    <name type="scientific">Thermopolyspora flexuosa</name>
    <dbReference type="NCBI Taxonomy" id="103836"/>
    <lineage>
        <taxon>Bacteria</taxon>
        <taxon>Bacillati</taxon>
        <taxon>Actinomycetota</taxon>
        <taxon>Actinomycetes</taxon>
        <taxon>Streptosporangiales</taxon>
        <taxon>Streptosporangiaceae</taxon>
        <taxon>Thermopolyspora</taxon>
    </lineage>
</organism>
<reference evidence="3 4" key="1">
    <citation type="submission" date="2019-06" db="EMBL/GenBank/DDBJ databases">
        <title>Sequencing the genomes of 1000 actinobacteria strains.</title>
        <authorList>
            <person name="Klenk H.-P."/>
        </authorList>
    </citation>
    <scope>NUCLEOTIDE SEQUENCE [LARGE SCALE GENOMIC DNA]</scope>
    <source>
        <strain evidence="3 4">DSM 43186</strain>
    </source>
</reference>
<dbReference type="GO" id="GO:0005886">
    <property type="term" value="C:plasma membrane"/>
    <property type="evidence" value="ECO:0007669"/>
    <property type="project" value="TreeGrafter"/>
</dbReference>
<keyword evidence="4" id="KW-1185">Reference proteome</keyword>
<evidence type="ECO:0000313" key="3">
    <source>
        <dbReference type="EMBL" id="TQM72475.1"/>
    </source>
</evidence>
<dbReference type="GO" id="GO:0008658">
    <property type="term" value="F:penicillin binding"/>
    <property type="evidence" value="ECO:0007669"/>
    <property type="project" value="InterPro"/>
</dbReference>
<proteinExistence type="predicted"/>
<comment type="caution">
    <text evidence="3">The sequence shown here is derived from an EMBL/GenBank/DDBJ whole genome shotgun (WGS) entry which is preliminary data.</text>
</comment>
<dbReference type="Gene3D" id="3.90.1310.10">
    <property type="entry name" value="Penicillin-binding protein 2a (Domain 2)"/>
    <property type="match status" value="1"/>
</dbReference>
<dbReference type="InterPro" id="IPR001460">
    <property type="entry name" value="PCN-bd_Tpept"/>
</dbReference>
<evidence type="ECO:0000313" key="4">
    <source>
        <dbReference type="Proteomes" id="UP000319213"/>
    </source>
</evidence>
<feature type="domain" description="Penicillin-binding protein transpeptidase" evidence="1">
    <location>
        <begin position="156"/>
        <end position="478"/>
    </location>
</feature>
<dbReference type="SUPFAM" id="SSF56601">
    <property type="entry name" value="beta-lactamase/transpeptidase-like"/>
    <property type="match status" value="1"/>
</dbReference>
<dbReference type="GO" id="GO:0071555">
    <property type="term" value="P:cell wall organization"/>
    <property type="evidence" value="ECO:0007669"/>
    <property type="project" value="TreeGrafter"/>
</dbReference>
<feature type="domain" description="Penicillin binding protein A dimerisation" evidence="2">
    <location>
        <begin position="52"/>
        <end position="133"/>
    </location>
</feature>
<dbReference type="OrthoDB" id="9766847at2"/>